<dbReference type="GO" id="GO:0005840">
    <property type="term" value="C:ribosome"/>
    <property type="evidence" value="ECO:0007669"/>
    <property type="project" value="UniProtKB-KW"/>
</dbReference>
<keyword evidence="1" id="KW-0150">Chloroplast</keyword>
<name>A0A8K1ZS05_9FABA</name>
<dbReference type="EMBL" id="MZ983397">
    <property type="protein sequence ID" value="UHJ17190.1"/>
    <property type="molecule type" value="Genomic_DNA"/>
</dbReference>
<gene>
    <name evidence="1" type="primary">rpl22</name>
</gene>
<sequence length="35" mass="4040">MRKMIIDLVVNIFFELVYSPAANASHNLNFNELSQ</sequence>
<keyword evidence="1" id="KW-0689">Ribosomal protein</keyword>
<organism evidence="1">
    <name type="scientific">Oxytropis falcata</name>
    <dbReference type="NCBI Taxonomy" id="1479707"/>
    <lineage>
        <taxon>Eukaryota</taxon>
        <taxon>Viridiplantae</taxon>
        <taxon>Streptophyta</taxon>
        <taxon>Embryophyta</taxon>
        <taxon>Tracheophyta</taxon>
        <taxon>Spermatophyta</taxon>
        <taxon>Magnoliopsida</taxon>
        <taxon>eudicotyledons</taxon>
        <taxon>Gunneridae</taxon>
        <taxon>Pentapetalae</taxon>
        <taxon>rosids</taxon>
        <taxon>fabids</taxon>
        <taxon>Fabales</taxon>
        <taxon>Fabaceae</taxon>
        <taxon>Papilionoideae</taxon>
        <taxon>50 kb inversion clade</taxon>
        <taxon>NPAAA clade</taxon>
        <taxon>Hologalegina</taxon>
        <taxon>IRL clade</taxon>
        <taxon>Galegeae</taxon>
        <taxon>Oxytropis</taxon>
    </lineage>
</organism>
<protein>
    <submittedName>
        <fullName evidence="1">Ribosomal protein L22</fullName>
    </submittedName>
</protein>
<dbReference type="AlphaFoldDB" id="A0A8K1ZS05"/>
<reference evidence="1" key="1">
    <citation type="submission" date="2021-09" db="EMBL/GenBank/DDBJ databases">
        <authorList>
            <person name="Wang X."/>
            <person name="He J."/>
            <person name="Su X."/>
            <person name="Xu B."/>
            <person name="Ren Y."/>
            <person name="Hu S."/>
            <person name="Zhao Y."/>
            <person name="Lan T."/>
            <person name="Sun S."/>
            <person name="Li P."/>
            <person name="Jiang L."/>
            <person name="Zhao C."/>
        </authorList>
    </citation>
    <scope>NUCLEOTIDE SEQUENCE</scope>
</reference>
<keyword evidence="1" id="KW-0934">Plastid</keyword>
<evidence type="ECO:0000313" key="1">
    <source>
        <dbReference type="EMBL" id="UHJ17190.1"/>
    </source>
</evidence>
<proteinExistence type="predicted"/>
<keyword evidence="1" id="KW-0687">Ribonucleoprotein</keyword>
<geneLocation type="chloroplast" evidence="1"/>
<accession>A0A8K1ZS05</accession>